<organism evidence="3">
    <name type="scientific">viral metagenome</name>
    <dbReference type="NCBI Taxonomy" id="1070528"/>
    <lineage>
        <taxon>unclassified sequences</taxon>
        <taxon>metagenomes</taxon>
        <taxon>organismal metagenomes</taxon>
    </lineage>
</organism>
<dbReference type="EMBL" id="MN739031">
    <property type="protein sequence ID" value="QHT36129.1"/>
    <property type="molecule type" value="Genomic_DNA"/>
</dbReference>
<dbReference type="AlphaFoldDB" id="A0A6C0F6E4"/>
<dbReference type="InterPro" id="IPR036898">
    <property type="entry name" value="RNA_pol_Rpb7-like_N_sf"/>
</dbReference>
<reference evidence="3" key="1">
    <citation type="journal article" date="2020" name="Nature">
        <title>Giant virus diversity and host interactions through global metagenomics.</title>
        <authorList>
            <person name="Schulz F."/>
            <person name="Roux S."/>
            <person name="Paez-Espino D."/>
            <person name="Jungbluth S."/>
            <person name="Walsh D.A."/>
            <person name="Denef V.J."/>
            <person name="McMahon K.D."/>
            <person name="Konstantinidis K.T."/>
            <person name="Eloe-Fadrosh E.A."/>
            <person name="Kyrpides N.C."/>
            <person name="Woyke T."/>
        </authorList>
    </citation>
    <scope>NUCLEOTIDE SEQUENCE</scope>
    <source>
        <strain evidence="3">GVMAG-M-3300009182-46</strain>
    </source>
</reference>
<name>A0A6C0F6E4_9ZZZZ</name>
<protein>
    <recommendedName>
        <fullName evidence="4">S1 motif domain-containing protein</fullName>
    </recommendedName>
</protein>
<dbReference type="GO" id="GO:0000428">
    <property type="term" value="C:DNA-directed RNA polymerase complex"/>
    <property type="evidence" value="ECO:0007669"/>
    <property type="project" value="UniProtKB-KW"/>
</dbReference>
<dbReference type="Gene3D" id="3.30.1490.120">
    <property type="entry name" value="RNA polymerase Rpb7-like, N-terminal domain"/>
    <property type="match status" value="1"/>
</dbReference>
<proteinExistence type="predicted"/>
<evidence type="ECO:0000256" key="1">
    <source>
        <dbReference type="ARBA" id="ARBA00022478"/>
    </source>
</evidence>
<accession>A0A6C0F6E4</accession>
<evidence type="ECO:0000313" key="3">
    <source>
        <dbReference type="EMBL" id="QHT36129.1"/>
    </source>
</evidence>
<sequence>MEAQMDSGEEGQPIELSIMEKDATPVGNTIYTAPTVVVPDDDDLESGELYGDELEEAIEDNPAKNSVVTEQEPTEFEIELPTKTATTAAAVQKSPKPKSKKNEVRGVYSRSLITKKVTLPITNVGKNLRETLETSLRQSIEGKCILEGFVRTGSIKIVTHSSGVVQSSNVVFEVVFECDVCYPVEGMLLNCIAKNITKAGIRADSATETPSPFVVFVARDHHYMLPYFSSIEENTKFVARVIGQRFELNDKYVSIIAELVEPKGRDAKRKDGTSKPRLVF</sequence>
<keyword evidence="1" id="KW-0240">DNA-directed RNA polymerase</keyword>
<evidence type="ECO:0008006" key="4">
    <source>
        <dbReference type="Google" id="ProtNLM"/>
    </source>
</evidence>
<evidence type="ECO:0000256" key="2">
    <source>
        <dbReference type="ARBA" id="ARBA00023163"/>
    </source>
</evidence>
<keyword evidence="2" id="KW-0804">Transcription</keyword>